<evidence type="ECO:0000313" key="12">
    <source>
        <dbReference type="Proteomes" id="UP000663525"/>
    </source>
</evidence>
<dbReference type="RefSeq" id="WP_229114232.1">
    <property type="nucleotide sequence ID" value="NZ_CP064787.1"/>
</dbReference>
<evidence type="ECO:0000256" key="3">
    <source>
        <dbReference type="ARBA" id="ARBA00010141"/>
    </source>
</evidence>
<dbReference type="GO" id="GO:0046872">
    <property type="term" value="F:metal ion binding"/>
    <property type="evidence" value="ECO:0007669"/>
    <property type="project" value="UniProtKB-KW"/>
</dbReference>
<evidence type="ECO:0000256" key="4">
    <source>
        <dbReference type="ARBA" id="ARBA00022723"/>
    </source>
</evidence>
<evidence type="ECO:0000256" key="5">
    <source>
        <dbReference type="ARBA" id="ARBA00022801"/>
    </source>
</evidence>
<proteinExistence type="inferred from homology"/>
<organism evidence="11 12">
    <name type="scientific">Halapricum desulfuricans</name>
    <dbReference type="NCBI Taxonomy" id="2841257"/>
    <lineage>
        <taxon>Archaea</taxon>
        <taxon>Methanobacteriati</taxon>
        <taxon>Methanobacteriota</taxon>
        <taxon>Stenosarchaea group</taxon>
        <taxon>Halobacteria</taxon>
        <taxon>Halobacteriales</taxon>
        <taxon>Haloarculaceae</taxon>
        <taxon>Halapricum</taxon>
    </lineage>
</organism>
<gene>
    <name evidence="11" type="primary">celF</name>
    <name evidence="11" type="ORF">HSR121_0433</name>
</gene>
<keyword evidence="9" id="KW-0326">Glycosidase</keyword>
<name>A0A897N0Z2_9EURY</name>
<comment type="cofactor">
    <cofactor evidence="2">
        <name>Mn(2+)</name>
        <dbReference type="ChEBI" id="CHEBI:29035"/>
    </cofactor>
</comment>
<evidence type="ECO:0000256" key="6">
    <source>
        <dbReference type="ARBA" id="ARBA00023027"/>
    </source>
</evidence>
<protein>
    <submittedName>
        <fullName evidence="11">Alpha-galactosidase/6-phospho-beta-glucosidase, family 4 of glycosyl hydrolase</fullName>
    </submittedName>
</protein>
<dbReference type="GeneID" id="68854085"/>
<keyword evidence="4" id="KW-0479">Metal-binding</keyword>
<dbReference type="SUPFAM" id="SSF51735">
    <property type="entry name" value="NAD(P)-binding Rossmann-fold domains"/>
    <property type="match status" value="1"/>
</dbReference>
<keyword evidence="5 11" id="KW-0378">Hydrolase</keyword>
<dbReference type="InterPro" id="IPR015955">
    <property type="entry name" value="Lactate_DH/Glyco_Ohase_4_C"/>
</dbReference>
<dbReference type="GO" id="GO:0016616">
    <property type="term" value="F:oxidoreductase activity, acting on the CH-OH group of donors, NAD or NADP as acceptor"/>
    <property type="evidence" value="ECO:0007669"/>
    <property type="project" value="InterPro"/>
</dbReference>
<comment type="cofactor">
    <cofactor evidence="1">
        <name>NAD(+)</name>
        <dbReference type="ChEBI" id="CHEBI:57540"/>
    </cofactor>
</comment>
<accession>A0A897N0Z2</accession>
<keyword evidence="6" id="KW-0520">NAD</keyword>
<keyword evidence="8" id="KW-0119">Carbohydrate metabolism</keyword>
<comment type="similarity">
    <text evidence="3">Belongs to the glycosyl hydrolase 4 family.</text>
</comment>
<dbReference type="NCBIfam" id="NF011657">
    <property type="entry name" value="PRK15076.1"/>
    <property type="match status" value="1"/>
</dbReference>
<evidence type="ECO:0000256" key="8">
    <source>
        <dbReference type="ARBA" id="ARBA00023277"/>
    </source>
</evidence>
<dbReference type="PRINTS" id="PR00732">
    <property type="entry name" value="GLHYDRLASE4"/>
</dbReference>
<dbReference type="Gene3D" id="3.90.1820.10">
    <property type="entry name" value="AglA-like glucosidase"/>
    <property type="match status" value="1"/>
</dbReference>
<evidence type="ECO:0000313" key="11">
    <source>
        <dbReference type="EMBL" id="QSG04789.1"/>
    </source>
</evidence>
<keyword evidence="7" id="KW-0464">Manganese</keyword>
<dbReference type="PANTHER" id="PTHR32092:SF6">
    <property type="entry name" value="ALPHA-GALACTOSIDASE"/>
    <property type="match status" value="1"/>
</dbReference>
<evidence type="ECO:0000256" key="9">
    <source>
        <dbReference type="ARBA" id="ARBA00023295"/>
    </source>
</evidence>
<sequence length="450" mass="49866">MPTITFIGAGSMVFATNLIGDILSYEALSDSEIRLMDVDEHRLEQTHAVADAMVDNEGLDATVEATTDRRAALDGADYVLNMINVGGTEPFENEIRIPEKYGIEQAIGDTTGPGGVFRGLRTIPTMLDIARDMEDVCPDALLLNYTNPMAIVCKAVDEATDIEVVGLCHSVPHTAEAIAEYVDVPEDELDYWVAGINHMAFFLEAKHDGESVYPDLREAYHDEETYRKDTVRFEMLRHFGLFPTESSHHMSEYVPYFRTDEDAIEELTGTGYAERMPTATYLEGWTERSEERDSPELDVDLEEVGVERSEEYAARLIHSLETDTPRRFNLNVPNHESSIANLPNDACVEVPVFADGAGIHPCSVGELPPEIATLDQQHTAVYELAVEGALEGDRSKVHRAVKLDPLSAAACTLEELHEMTEELIEANEAYLPELTFPEDEQVAIPAAADD</sequence>
<dbReference type="InterPro" id="IPR022616">
    <property type="entry name" value="Glyco_hydro_4_C"/>
</dbReference>
<feature type="domain" description="Glycosyl hydrolase family 4 C-terminal" evidence="10">
    <location>
        <begin position="193"/>
        <end position="406"/>
    </location>
</feature>
<evidence type="ECO:0000256" key="7">
    <source>
        <dbReference type="ARBA" id="ARBA00023211"/>
    </source>
</evidence>
<dbReference type="GO" id="GO:0005975">
    <property type="term" value="P:carbohydrate metabolic process"/>
    <property type="evidence" value="ECO:0007669"/>
    <property type="project" value="InterPro"/>
</dbReference>
<dbReference type="AlphaFoldDB" id="A0A897N0Z2"/>
<dbReference type="InterPro" id="IPR001088">
    <property type="entry name" value="Glyco_hydro_4"/>
</dbReference>
<dbReference type="SUPFAM" id="SSF56327">
    <property type="entry name" value="LDH C-terminal domain-like"/>
    <property type="match status" value="1"/>
</dbReference>
<dbReference type="EMBL" id="CP064787">
    <property type="protein sequence ID" value="QSG04789.1"/>
    <property type="molecule type" value="Genomic_DNA"/>
</dbReference>
<evidence type="ECO:0000259" key="10">
    <source>
        <dbReference type="Pfam" id="PF11975"/>
    </source>
</evidence>
<dbReference type="InterPro" id="IPR036291">
    <property type="entry name" value="NAD(P)-bd_dom_sf"/>
</dbReference>
<dbReference type="GO" id="GO:0004553">
    <property type="term" value="F:hydrolase activity, hydrolyzing O-glycosyl compounds"/>
    <property type="evidence" value="ECO:0007669"/>
    <property type="project" value="InterPro"/>
</dbReference>
<dbReference type="Pfam" id="PF02056">
    <property type="entry name" value="Glyco_hydro_4"/>
    <property type="match status" value="1"/>
</dbReference>
<evidence type="ECO:0000256" key="2">
    <source>
        <dbReference type="ARBA" id="ARBA00001936"/>
    </source>
</evidence>
<reference evidence="11" key="1">
    <citation type="submission" date="2020-11" db="EMBL/GenBank/DDBJ databases">
        <title>Carbohydrate-dependent, anaerobic sulfur respiration: A novel catabolism in halophilic archaea.</title>
        <authorList>
            <person name="Sorokin D.Y."/>
            <person name="Messina E."/>
            <person name="Smedile F."/>
            <person name="La Cono V."/>
            <person name="Hallsworth J.E."/>
            <person name="Yakimov M.M."/>
        </authorList>
    </citation>
    <scope>NUCLEOTIDE SEQUENCE</scope>
    <source>
        <strain evidence="11">HSR12-1</strain>
    </source>
</reference>
<dbReference type="Pfam" id="PF11975">
    <property type="entry name" value="Glyco_hydro_4C"/>
    <property type="match status" value="1"/>
</dbReference>
<dbReference type="PANTHER" id="PTHR32092">
    <property type="entry name" value="6-PHOSPHO-BETA-GLUCOSIDASE-RELATED"/>
    <property type="match status" value="1"/>
</dbReference>
<dbReference type="Proteomes" id="UP000663525">
    <property type="component" value="Chromosome"/>
</dbReference>
<dbReference type="InterPro" id="IPR053715">
    <property type="entry name" value="GH4_Enzyme_sf"/>
</dbReference>
<evidence type="ECO:0000256" key="1">
    <source>
        <dbReference type="ARBA" id="ARBA00001911"/>
    </source>
</evidence>
<dbReference type="CDD" id="cd05297">
    <property type="entry name" value="GH4_alpha_glucosidase_galactosidase"/>
    <property type="match status" value="1"/>
</dbReference>